<name>A0A074ZCW7_OPIVI</name>
<evidence type="ECO:0000313" key="1">
    <source>
        <dbReference type="EMBL" id="KER23482.1"/>
    </source>
</evidence>
<protein>
    <submittedName>
        <fullName evidence="1">Uncharacterized protein</fullName>
    </submittedName>
</protein>
<proteinExistence type="predicted"/>
<dbReference type="AlphaFoldDB" id="A0A074ZCW7"/>
<dbReference type="GeneID" id="20322825"/>
<accession>A0A074ZCW7</accession>
<organism evidence="1 2">
    <name type="scientific">Opisthorchis viverrini</name>
    <name type="common">Southeast Asian liver fluke</name>
    <dbReference type="NCBI Taxonomy" id="6198"/>
    <lineage>
        <taxon>Eukaryota</taxon>
        <taxon>Metazoa</taxon>
        <taxon>Spiralia</taxon>
        <taxon>Lophotrochozoa</taxon>
        <taxon>Platyhelminthes</taxon>
        <taxon>Trematoda</taxon>
        <taxon>Digenea</taxon>
        <taxon>Opisthorchiida</taxon>
        <taxon>Opisthorchiata</taxon>
        <taxon>Opisthorchiidae</taxon>
        <taxon>Opisthorchis</taxon>
    </lineage>
</organism>
<sequence>MTFTEIKKQDEGIVMRVRAIPSMGQHNGLRTSHYNNAGDNQHATLQMTGLQWVVLNAYGNYPTTPVGSWLIHATT</sequence>
<dbReference type="EMBL" id="KL596848">
    <property type="protein sequence ID" value="KER23482.1"/>
    <property type="molecule type" value="Genomic_DNA"/>
</dbReference>
<dbReference type="CTD" id="20322825"/>
<dbReference type="RefSeq" id="XP_009172776.1">
    <property type="nucleotide sequence ID" value="XM_009174512.1"/>
</dbReference>
<reference evidence="1 2" key="1">
    <citation type="submission" date="2013-11" db="EMBL/GenBank/DDBJ databases">
        <title>Opisthorchis viverrini - life in the bile duct.</title>
        <authorList>
            <person name="Young N.D."/>
            <person name="Nagarajan N."/>
            <person name="Lin S.J."/>
            <person name="Korhonen P.K."/>
            <person name="Jex A.R."/>
            <person name="Hall R.S."/>
            <person name="Safavi-Hemami H."/>
            <person name="Kaewkong W."/>
            <person name="Bertrand D."/>
            <person name="Gao S."/>
            <person name="Seet Q."/>
            <person name="Wongkham S."/>
            <person name="Teh B.T."/>
            <person name="Wongkham C."/>
            <person name="Intapan P.M."/>
            <person name="Maleewong W."/>
            <person name="Yang X."/>
            <person name="Hu M."/>
            <person name="Wang Z."/>
            <person name="Hofmann A."/>
            <person name="Sternberg P.W."/>
            <person name="Tan P."/>
            <person name="Wang J."/>
            <person name="Gasser R.B."/>
        </authorList>
    </citation>
    <scope>NUCLEOTIDE SEQUENCE [LARGE SCALE GENOMIC DNA]</scope>
</reference>
<keyword evidence="2" id="KW-1185">Reference proteome</keyword>
<gene>
    <name evidence="1" type="ORF">T265_08646</name>
</gene>
<evidence type="ECO:0000313" key="2">
    <source>
        <dbReference type="Proteomes" id="UP000054324"/>
    </source>
</evidence>
<dbReference type="KEGG" id="ovi:T265_08646"/>
<dbReference type="Proteomes" id="UP000054324">
    <property type="component" value="Unassembled WGS sequence"/>
</dbReference>